<dbReference type="PROSITE" id="PS51460">
    <property type="entry name" value="GAR"/>
    <property type="match status" value="1"/>
</dbReference>
<keyword evidence="9" id="KW-1185">Reference proteome</keyword>
<feature type="compositionally biased region" description="Polar residues" evidence="6">
    <location>
        <begin position="353"/>
        <end position="363"/>
    </location>
</feature>
<dbReference type="AlphaFoldDB" id="A0A6I9Y1A6"/>
<feature type="compositionally biased region" description="Polar residues" evidence="6">
    <location>
        <begin position="394"/>
        <end position="414"/>
    </location>
</feature>
<dbReference type="CTD" id="283431"/>
<organism evidence="9 10">
    <name type="scientific">Thamnophis sirtalis</name>
    <dbReference type="NCBI Taxonomy" id="35019"/>
    <lineage>
        <taxon>Eukaryota</taxon>
        <taxon>Metazoa</taxon>
        <taxon>Chordata</taxon>
        <taxon>Craniata</taxon>
        <taxon>Vertebrata</taxon>
        <taxon>Euteleostomi</taxon>
        <taxon>Lepidosauria</taxon>
        <taxon>Squamata</taxon>
        <taxon>Bifurcata</taxon>
        <taxon>Unidentata</taxon>
        <taxon>Episquamata</taxon>
        <taxon>Toxicofera</taxon>
        <taxon>Serpentes</taxon>
        <taxon>Colubroidea</taxon>
        <taxon>Colubridae</taxon>
        <taxon>Natricinae</taxon>
        <taxon>Thamnophis</taxon>
    </lineage>
</organism>
<reference evidence="10" key="1">
    <citation type="submission" date="2025-08" db="UniProtKB">
        <authorList>
            <consortium name="RefSeq"/>
        </authorList>
    </citation>
    <scope>IDENTIFICATION</scope>
</reference>
<dbReference type="GO" id="GO:0008017">
    <property type="term" value="F:microtubule binding"/>
    <property type="evidence" value="ECO:0007669"/>
    <property type="project" value="InterPro"/>
</dbReference>
<evidence type="ECO:0000313" key="9">
    <source>
        <dbReference type="Proteomes" id="UP000504617"/>
    </source>
</evidence>
<feature type="region of interest" description="Disordered" evidence="6">
    <location>
        <begin position="673"/>
        <end position="732"/>
    </location>
</feature>
<dbReference type="Proteomes" id="UP000504617">
    <property type="component" value="Unplaced"/>
</dbReference>
<dbReference type="SUPFAM" id="SSF47576">
    <property type="entry name" value="Calponin-homology domain, CH-domain"/>
    <property type="match status" value="1"/>
</dbReference>
<comment type="subcellular location">
    <subcellularLocation>
        <location evidence="1">Cytoplasm</location>
        <location evidence="1">Cytoskeleton</location>
    </subcellularLocation>
</comment>
<proteinExistence type="inferred from homology"/>
<feature type="compositionally biased region" description="Basic and acidic residues" evidence="6">
    <location>
        <begin position="721"/>
        <end position="732"/>
    </location>
</feature>
<dbReference type="InterPro" id="IPR036872">
    <property type="entry name" value="CH_dom_sf"/>
</dbReference>
<dbReference type="GO" id="GO:0005884">
    <property type="term" value="C:actin filament"/>
    <property type="evidence" value="ECO:0007669"/>
    <property type="project" value="TreeGrafter"/>
</dbReference>
<dbReference type="GO" id="GO:0051015">
    <property type="term" value="F:actin filament binding"/>
    <property type="evidence" value="ECO:0007669"/>
    <property type="project" value="TreeGrafter"/>
</dbReference>
<evidence type="ECO:0000259" key="7">
    <source>
        <dbReference type="PROSITE" id="PS50021"/>
    </source>
</evidence>
<dbReference type="KEGG" id="tsr:106547515"/>
<protein>
    <submittedName>
        <fullName evidence="10">GAS2-like protein 3</fullName>
    </submittedName>
</protein>
<feature type="region of interest" description="Disordered" evidence="6">
    <location>
        <begin position="322"/>
        <end position="439"/>
    </location>
</feature>
<dbReference type="RefSeq" id="XP_013920196.1">
    <property type="nucleotide sequence ID" value="XM_014064721.1"/>
</dbReference>
<evidence type="ECO:0000256" key="6">
    <source>
        <dbReference type="SAM" id="MobiDB-lite"/>
    </source>
</evidence>
<dbReference type="SMART" id="SM00033">
    <property type="entry name" value="CH"/>
    <property type="match status" value="1"/>
</dbReference>
<feature type="domain" description="GAR" evidence="8">
    <location>
        <begin position="230"/>
        <end position="303"/>
    </location>
</feature>
<dbReference type="PANTHER" id="PTHR46756">
    <property type="entry name" value="TRANSGELIN"/>
    <property type="match status" value="1"/>
</dbReference>
<evidence type="ECO:0000256" key="2">
    <source>
        <dbReference type="ARBA" id="ARBA00022490"/>
    </source>
</evidence>
<feature type="compositionally biased region" description="Polar residues" evidence="6">
    <location>
        <begin position="375"/>
        <end position="387"/>
    </location>
</feature>
<feature type="compositionally biased region" description="Basic and acidic residues" evidence="6">
    <location>
        <begin position="691"/>
        <end position="706"/>
    </location>
</feature>
<dbReference type="SUPFAM" id="SSF143575">
    <property type="entry name" value="GAS2 domain-like"/>
    <property type="match status" value="1"/>
</dbReference>
<feature type="compositionally biased region" description="Polar residues" evidence="6">
    <location>
        <begin position="552"/>
        <end position="574"/>
    </location>
</feature>
<dbReference type="GO" id="GO:0008093">
    <property type="term" value="F:cytoskeletal anchor activity"/>
    <property type="evidence" value="ECO:0007669"/>
    <property type="project" value="TreeGrafter"/>
</dbReference>
<keyword evidence="3" id="KW-0597">Phosphoprotein</keyword>
<gene>
    <name evidence="10" type="primary">GAS2L3</name>
</gene>
<dbReference type="InterPro" id="IPR036534">
    <property type="entry name" value="GAR_dom_sf"/>
</dbReference>
<dbReference type="PANTHER" id="PTHR46756:SF7">
    <property type="entry name" value="GAS2-LIKE PROTEIN 3"/>
    <property type="match status" value="1"/>
</dbReference>
<dbReference type="GeneID" id="106547515"/>
<dbReference type="PROSITE" id="PS50021">
    <property type="entry name" value="CH"/>
    <property type="match status" value="1"/>
</dbReference>
<evidence type="ECO:0000256" key="3">
    <source>
        <dbReference type="ARBA" id="ARBA00022553"/>
    </source>
</evidence>
<comment type="similarity">
    <text evidence="5">Belongs to the GAS2 family.</text>
</comment>
<dbReference type="SMART" id="SM00243">
    <property type="entry name" value="GAS2"/>
    <property type="match status" value="1"/>
</dbReference>
<dbReference type="OrthoDB" id="2250192at2759"/>
<feature type="compositionally biased region" description="Polar residues" evidence="6">
    <location>
        <begin position="587"/>
        <end position="629"/>
    </location>
</feature>
<feature type="region of interest" description="Disordered" evidence="6">
    <location>
        <begin position="542"/>
        <end position="655"/>
    </location>
</feature>
<keyword evidence="2" id="KW-0963">Cytoplasm</keyword>
<dbReference type="Gene3D" id="3.30.920.20">
    <property type="entry name" value="Gas2-like domain"/>
    <property type="match status" value="1"/>
</dbReference>
<name>A0A6I9Y1A6_9SAUR</name>
<feature type="domain" description="Calponin-homology (CH)" evidence="7">
    <location>
        <begin position="71"/>
        <end position="190"/>
    </location>
</feature>
<dbReference type="Gene3D" id="1.10.418.10">
    <property type="entry name" value="Calponin-like domain"/>
    <property type="match status" value="1"/>
</dbReference>
<dbReference type="FunFam" id="1.10.418.10:FF:000052">
    <property type="entry name" value="Growth arrest specific 2"/>
    <property type="match status" value="1"/>
</dbReference>
<dbReference type="Pfam" id="PF02187">
    <property type="entry name" value="GAS2"/>
    <property type="match status" value="1"/>
</dbReference>
<evidence type="ECO:0000256" key="5">
    <source>
        <dbReference type="ARBA" id="ARBA00038441"/>
    </source>
</evidence>
<evidence type="ECO:0000256" key="4">
    <source>
        <dbReference type="ARBA" id="ARBA00023212"/>
    </source>
</evidence>
<sequence length="746" mass="82081">MEILSMKVEKIIFNFGNKEHLVTMQHTVQVWFGDDLPISPRSPLTPRHGPGLADVLLYDQWISVRHEATLIPMQEDLTIWLSGLLGIELKPEHLLEELDNGVLLCILIGVIQSIVKSNSNDLKNFPLRKVPCKKDAPSGSFFARDNTANFLNWCRCIGVDETYLFESEGLVLHKDPRQVYLCLLEIGRIVSSHGVEPPVLVKLEKEIELEETLLMSSDSVAPIVSYKSCCQDGELHEAVKHIAEDPPCSCSHRFSIEYLSEGRYRLGDKILFIRMLHGKHVMVRVGGGWDTLQGFLLKYDPCRMLQFATLEQKILSFQKGASGDMVSDSSAKPPQPPPMNPISAIDAYHKQSSKPSTMVSVSKNPHVGNRKQAACKSSQPTVLSSSEAAKHSLPTDQLTRNQPKLKDSSVNNLQPFPKASKPVFKKPAPPSHNPTSVSKYRQAINKCSSSAQGRAALTPSASLQKCTASSTKPACSQNSPTVQHSALGCSNNKLCRLPETATRVGCLEGHHSPDSAAGLKNVAKCKPLSKTSAKSAKTINRNLHVSKPSCPPTSTMPTKIISKNSSQTLPTQFYSHRGKLETKQTKQKTALSPKQLSSNSSLTNDKTTEQTSTLDVKSKNPFSSVNNYASAKRRPVQNSRMKIQGTADATTHSDRMPLSIMRLPQTSTINGARKKTVKANVKSQAQVKVSQKNDKELDSTTKEPVLKGKATTVQPKGTQLRLKDSTVKSKQDDNYFVVTGNKKLRK</sequence>
<dbReference type="InterPro" id="IPR003108">
    <property type="entry name" value="GAR_dom"/>
</dbReference>
<evidence type="ECO:0000256" key="1">
    <source>
        <dbReference type="ARBA" id="ARBA00004245"/>
    </source>
</evidence>
<dbReference type="GO" id="GO:0051764">
    <property type="term" value="P:actin crosslink formation"/>
    <property type="evidence" value="ECO:0007669"/>
    <property type="project" value="TreeGrafter"/>
</dbReference>
<dbReference type="FunFam" id="3.30.920.20:FF:000003">
    <property type="entry name" value="Growth arrest-specific 2 like 3"/>
    <property type="match status" value="1"/>
</dbReference>
<keyword evidence="4" id="KW-0206">Cytoskeleton</keyword>
<dbReference type="InterPro" id="IPR001715">
    <property type="entry name" value="CH_dom"/>
</dbReference>
<dbReference type="Pfam" id="PF00307">
    <property type="entry name" value="CH"/>
    <property type="match status" value="1"/>
</dbReference>
<accession>A0A6I9Y1A6</accession>
<feature type="compositionally biased region" description="Polar residues" evidence="6">
    <location>
        <begin position="681"/>
        <end position="690"/>
    </location>
</feature>
<evidence type="ECO:0000313" key="10">
    <source>
        <dbReference type="RefSeq" id="XP_013920196.1"/>
    </source>
</evidence>
<evidence type="ECO:0000259" key="8">
    <source>
        <dbReference type="PROSITE" id="PS51460"/>
    </source>
</evidence>